<name>A0A165ZC79_EXIGL</name>
<reference evidence="2 3" key="1">
    <citation type="journal article" date="2016" name="Mol. Biol. Evol.">
        <title>Comparative Genomics of Early-Diverging Mushroom-Forming Fungi Provides Insights into the Origins of Lignocellulose Decay Capabilities.</title>
        <authorList>
            <person name="Nagy L.G."/>
            <person name="Riley R."/>
            <person name="Tritt A."/>
            <person name="Adam C."/>
            <person name="Daum C."/>
            <person name="Floudas D."/>
            <person name="Sun H."/>
            <person name="Yadav J.S."/>
            <person name="Pangilinan J."/>
            <person name="Larsson K.H."/>
            <person name="Matsuura K."/>
            <person name="Barry K."/>
            <person name="Labutti K."/>
            <person name="Kuo R."/>
            <person name="Ohm R.A."/>
            <person name="Bhattacharya S.S."/>
            <person name="Shirouzu T."/>
            <person name="Yoshinaga Y."/>
            <person name="Martin F.M."/>
            <person name="Grigoriev I.V."/>
            <person name="Hibbett D.S."/>
        </authorList>
    </citation>
    <scope>NUCLEOTIDE SEQUENCE [LARGE SCALE GENOMIC DNA]</scope>
    <source>
        <strain evidence="2 3">HHB12029</strain>
    </source>
</reference>
<accession>A0A165ZC79</accession>
<organism evidence="2 3">
    <name type="scientific">Exidia glandulosa HHB12029</name>
    <dbReference type="NCBI Taxonomy" id="1314781"/>
    <lineage>
        <taxon>Eukaryota</taxon>
        <taxon>Fungi</taxon>
        <taxon>Dikarya</taxon>
        <taxon>Basidiomycota</taxon>
        <taxon>Agaricomycotina</taxon>
        <taxon>Agaricomycetes</taxon>
        <taxon>Auriculariales</taxon>
        <taxon>Exidiaceae</taxon>
        <taxon>Exidia</taxon>
    </lineage>
</organism>
<dbReference type="EMBL" id="KV426394">
    <property type="protein sequence ID" value="KZV81399.1"/>
    <property type="molecule type" value="Genomic_DNA"/>
</dbReference>
<gene>
    <name evidence="2" type="ORF">EXIGLDRAFT_731361</name>
</gene>
<keyword evidence="3" id="KW-1185">Reference proteome</keyword>
<dbReference type="InParanoid" id="A0A165ZC79"/>
<dbReference type="Proteomes" id="UP000077266">
    <property type="component" value="Unassembled WGS sequence"/>
</dbReference>
<dbReference type="OrthoDB" id="10679253at2759"/>
<proteinExistence type="predicted"/>
<feature type="region of interest" description="Disordered" evidence="1">
    <location>
        <begin position="169"/>
        <end position="198"/>
    </location>
</feature>
<feature type="non-terminal residue" evidence="2">
    <location>
        <position position="1"/>
    </location>
</feature>
<feature type="compositionally biased region" description="Acidic residues" evidence="1">
    <location>
        <begin position="184"/>
        <end position="198"/>
    </location>
</feature>
<evidence type="ECO:0000313" key="3">
    <source>
        <dbReference type="Proteomes" id="UP000077266"/>
    </source>
</evidence>
<evidence type="ECO:0000313" key="2">
    <source>
        <dbReference type="EMBL" id="KZV81399.1"/>
    </source>
</evidence>
<evidence type="ECO:0000256" key="1">
    <source>
        <dbReference type="SAM" id="MobiDB-lite"/>
    </source>
</evidence>
<feature type="compositionally biased region" description="Basic and acidic residues" evidence="1">
    <location>
        <begin position="172"/>
        <end position="183"/>
    </location>
</feature>
<protein>
    <submittedName>
        <fullName evidence="2">Uncharacterized protein</fullName>
    </submittedName>
</protein>
<sequence>VRTVHWTEPEIYTREDAYNDDHYFTQFNHFAQLRSGSLCASLEDVTIAHDYLPALFALKALTSLRRLEIDLDLFEAPFWKTLDTFDDPEEKHTLCCPVLETVVLRTSYSYTEVNSRELARFGCALGLRERPAEKRPRLLLLGAELSSAKYGVFHVDVFGEVDKVPLPAIRFRPGDGPHNHDPEPTDYDDYISDEEGSH</sequence>
<dbReference type="AlphaFoldDB" id="A0A165ZC79"/>